<evidence type="ECO:0000256" key="6">
    <source>
        <dbReference type="ARBA" id="ARBA00022801"/>
    </source>
</evidence>
<comment type="caution">
    <text evidence="17">The sequence shown here is derived from an EMBL/GenBank/DDBJ whole genome shotgun (WGS) entry which is preliminary data.</text>
</comment>
<feature type="domain" description="Peptidase metallopeptidase" evidence="16">
    <location>
        <begin position="43"/>
        <end position="195"/>
    </location>
</feature>
<dbReference type="SUPFAM" id="SSF55486">
    <property type="entry name" value="Metalloproteases ('zincins'), catalytic domain"/>
    <property type="match status" value="1"/>
</dbReference>
<dbReference type="Pfam" id="PF00413">
    <property type="entry name" value="Peptidase_M10"/>
    <property type="match status" value="1"/>
</dbReference>
<feature type="binding site" evidence="13">
    <location>
        <position position="150"/>
    </location>
    <ligand>
        <name>Zn(2+)</name>
        <dbReference type="ChEBI" id="CHEBI:29105"/>
        <label>2</label>
        <note>catalytic</note>
    </ligand>
</feature>
<dbReference type="InterPro" id="IPR001818">
    <property type="entry name" value="Pept_M10_metallopeptidase"/>
</dbReference>
<evidence type="ECO:0000256" key="13">
    <source>
        <dbReference type="PIRSR" id="PIRSR621190-2"/>
    </source>
</evidence>
<feature type="binding site" evidence="13">
    <location>
        <position position="132"/>
    </location>
    <ligand>
        <name>Ca(2+)</name>
        <dbReference type="ChEBI" id="CHEBI:29108"/>
        <label>3</label>
    </ligand>
</feature>
<dbReference type="EMBL" id="BLXT01006675">
    <property type="protein sequence ID" value="GFO32799.1"/>
    <property type="molecule type" value="Genomic_DNA"/>
</dbReference>
<evidence type="ECO:0000256" key="12">
    <source>
        <dbReference type="PIRSR" id="PIRSR621190-1"/>
    </source>
</evidence>
<dbReference type="PANTHER" id="PTHR10201:SF308">
    <property type="entry name" value="MATRIX METALLOPROTEINASE 2"/>
    <property type="match status" value="1"/>
</dbReference>
<feature type="binding site" evidence="13">
    <location>
        <position position="107"/>
    </location>
    <ligand>
        <name>Ca(2+)</name>
        <dbReference type="ChEBI" id="CHEBI:29108"/>
        <label>3</label>
    </ligand>
</feature>
<dbReference type="GO" id="GO:0006508">
    <property type="term" value="P:proteolysis"/>
    <property type="evidence" value="ECO:0007669"/>
    <property type="project" value="UniProtKB-KW"/>
</dbReference>
<name>A0AAV4CMU7_9GAST</name>
<dbReference type="InterPro" id="IPR033739">
    <property type="entry name" value="M10A_MMP"/>
</dbReference>
<dbReference type="Proteomes" id="UP000735302">
    <property type="component" value="Unassembled WGS sequence"/>
</dbReference>
<dbReference type="InterPro" id="IPR018487">
    <property type="entry name" value="Hemopexin-like_repeat"/>
</dbReference>
<proteinExistence type="inferred from homology"/>
<dbReference type="SUPFAM" id="SSF50923">
    <property type="entry name" value="Hemopexin-like domain"/>
    <property type="match status" value="1"/>
</dbReference>
<evidence type="ECO:0000259" key="16">
    <source>
        <dbReference type="SMART" id="SM00235"/>
    </source>
</evidence>
<accession>A0AAV4CMU7</accession>
<evidence type="ECO:0000256" key="3">
    <source>
        <dbReference type="ARBA" id="ARBA00022723"/>
    </source>
</evidence>
<evidence type="ECO:0000256" key="9">
    <source>
        <dbReference type="ARBA" id="ARBA00023049"/>
    </source>
</evidence>
<reference evidence="17 18" key="1">
    <citation type="journal article" date="2021" name="Elife">
        <title>Chloroplast acquisition without the gene transfer in kleptoplastic sea slugs, Plakobranchus ocellatus.</title>
        <authorList>
            <person name="Maeda T."/>
            <person name="Takahashi S."/>
            <person name="Yoshida T."/>
            <person name="Shimamura S."/>
            <person name="Takaki Y."/>
            <person name="Nagai Y."/>
            <person name="Toyoda A."/>
            <person name="Suzuki Y."/>
            <person name="Arimoto A."/>
            <person name="Ishii H."/>
            <person name="Satoh N."/>
            <person name="Nishiyama T."/>
            <person name="Hasebe M."/>
            <person name="Maruyama T."/>
            <person name="Minagawa J."/>
            <person name="Obokata J."/>
            <person name="Shigenobu S."/>
        </authorList>
    </citation>
    <scope>NUCLEOTIDE SEQUENCE [LARGE SCALE GENOMIC DNA]</scope>
</reference>
<dbReference type="InterPro" id="IPR000585">
    <property type="entry name" value="Hemopexin-like_dom"/>
</dbReference>
<evidence type="ECO:0000256" key="5">
    <source>
        <dbReference type="ARBA" id="ARBA00022737"/>
    </source>
</evidence>
<feature type="repeat" description="Hemopexin" evidence="14">
    <location>
        <begin position="240"/>
        <end position="287"/>
    </location>
</feature>
<feature type="binding site" evidence="13">
    <location>
        <position position="101"/>
    </location>
    <ligand>
        <name>Zn(2+)</name>
        <dbReference type="ChEBI" id="CHEBI:29105"/>
        <label>1</label>
    </ligand>
</feature>
<evidence type="ECO:0000256" key="2">
    <source>
        <dbReference type="ARBA" id="ARBA00022670"/>
    </source>
</evidence>
<dbReference type="FunFam" id="2.110.10.10:FF:000002">
    <property type="entry name" value="Matrix metallopeptidase 3"/>
    <property type="match status" value="1"/>
</dbReference>
<evidence type="ECO:0000313" key="18">
    <source>
        <dbReference type="Proteomes" id="UP000735302"/>
    </source>
</evidence>
<dbReference type="Gene3D" id="3.40.390.10">
    <property type="entry name" value="Collagenase (Catalytic Domain)"/>
    <property type="match status" value="1"/>
</dbReference>
<feature type="compositionally biased region" description="Acidic residues" evidence="15">
    <location>
        <begin position="10"/>
        <end position="28"/>
    </location>
</feature>
<dbReference type="PRINTS" id="PR00138">
    <property type="entry name" value="MATRIXIN"/>
</dbReference>
<comment type="similarity">
    <text evidence="1">Belongs to the peptidase M10A family.</text>
</comment>
<feature type="binding site" evidence="13">
    <location>
        <position position="168"/>
    </location>
    <ligand>
        <name>Zn(2+)</name>
        <dbReference type="ChEBI" id="CHEBI:29105"/>
        <label>2</label>
        <note>catalytic</note>
    </ligand>
</feature>
<dbReference type="GO" id="GO:0030574">
    <property type="term" value="P:collagen catabolic process"/>
    <property type="evidence" value="ECO:0007669"/>
    <property type="project" value="TreeGrafter"/>
</dbReference>
<keyword evidence="4" id="KW-0732">Signal</keyword>
<feature type="binding site" evidence="13">
    <location>
        <position position="123"/>
    </location>
    <ligand>
        <name>Ca(2+)</name>
        <dbReference type="ChEBI" id="CHEBI:29108"/>
        <label>2</label>
    </ligand>
</feature>
<feature type="active site" evidence="12">
    <location>
        <position position="151"/>
    </location>
</feature>
<evidence type="ECO:0000256" key="15">
    <source>
        <dbReference type="SAM" id="MobiDB-lite"/>
    </source>
</evidence>
<dbReference type="GO" id="GO:0031012">
    <property type="term" value="C:extracellular matrix"/>
    <property type="evidence" value="ECO:0007669"/>
    <property type="project" value="InterPro"/>
</dbReference>
<feature type="binding site" evidence="13">
    <location>
        <position position="248"/>
    </location>
    <ligand>
        <name>Ca(2+)</name>
        <dbReference type="ChEBI" id="CHEBI:29108"/>
        <label>4</label>
    </ligand>
</feature>
<feature type="compositionally biased region" description="Basic and acidic residues" evidence="15">
    <location>
        <begin position="228"/>
        <end position="241"/>
    </location>
</feature>
<keyword evidence="18" id="KW-1185">Reference proteome</keyword>
<keyword evidence="2" id="KW-0645">Protease</keyword>
<keyword evidence="9 17" id="KW-0482">Metalloprotease</keyword>
<feature type="binding site" evidence="13">
    <location>
        <position position="160"/>
    </location>
    <ligand>
        <name>Zn(2+)</name>
        <dbReference type="ChEBI" id="CHEBI:29105"/>
        <label>2</label>
        <note>catalytic</note>
    </ligand>
</feature>
<feature type="binding site" evidence="13">
    <location>
        <position position="347"/>
    </location>
    <ligand>
        <name>Ca(2+)</name>
        <dbReference type="ChEBI" id="CHEBI:29108"/>
        <label>5</label>
    </ligand>
</feature>
<dbReference type="GO" id="GO:0004222">
    <property type="term" value="F:metalloendopeptidase activity"/>
    <property type="evidence" value="ECO:0007669"/>
    <property type="project" value="InterPro"/>
</dbReference>
<evidence type="ECO:0000256" key="8">
    <source>
        <dbReference type="ARBA" id="ARBA00022837"/>
    </source>
</evidence>
<evidence type="ECO:0000256" key="10">
    <source>
        <dbReference type="ARBA" id="ARBA00023145"/>
    </source>
</evidence>
<dbReference type="InterPro" id="IPR024079">
    <property type="entry name" value="MetalloPept_cat_dom_sf"/>
</dbReference>
<feature type="binding site" evidence="13">
    <location>
        <position position="127"/>
    </location>
    <ligand>
        <name>Zn(2+)</name>
        <dbReference type="ChEBI" id="CHEBI:29105"/>
        <label>1</label>
    </ligand>
</feature>
<dbReference type="Gene3D" id="2.110.10.10">
    <property type="entry name" value="Hemopexin-like domain"/>
    <property type="match status" value="1"/>
</dbReference>
<dbReference type="CDD" id="cd00094">
    <property type="entry name" value="HX"/>
    <property type="match status" value="1"/>
</dbReference>
<gene>
    <name evidence="17" type="ORF">PoB_005930400</name>
</gene>
<feature type="binding site" evidence="13">
    <location>
        <position position="154"/>
    </location>
    <ligand>
        <name>Zn(2+)</name>
        <dbReference type="ChEBI" id="CHEBI:29105"/>
        <label>2</label>
        <note>catalytic</note>
    </ligand>
</feature>
<feature type="binding site" evidence="13">
    <location>
        <position position="89"/>
    </location>
    <ligand>
        <name>Ca(2+)</name>
        <dbReference type="ChEBI" id="CHEBI:29108"/>
        <label>2</label>
    </ligand>
</feature>
<dbReference type="Pfam" id="PF00045">
    <property type="entry name" value="Hemopexin"/>
    <property type="match status" value="4"/>
</dbReference>
<comment type="cofactor">
    <cofactor evidence="13">
        <name>Zn(2+)</name>
        <dbReference type="ChEBI" id="CHEBI:29105"/>
    </cofactor>
    <text evidence="13">Binds 2 Zn(2+) ions per subunit.</text>
</comment>
<dbReference type="CDD" id="cd04278">
    <property type="entry name" value="ZnMc_MMP"/>
    <property type="match status" value="1"/>
</dbReference>
<dbReference type="PANTHER" id="PTHR10201">
    <property type="entry name" value="MATRIX METALLOPROTEINASE"/>
    <property type="match status" value="1"/>
</dbReference>
<evidence type="ECO:0000256" key="4">
    <source>
        <dbReference type="ARBA" id="ARBA00022729"/>
    </source>
</evidence>
<dbReference type="InterPro" id="IPR006026">
    <property type="entry name" value="Peptidase_Metallo"/>
</dbReference>
<protein>
    <submittedName>
        <fullName evidence="17">Matrix metalloproteinase</fullName>
    </submittedName>
</protein>
<feature type="binding site" evidence="13">
    <location>
        <position position="114"/>
    </location>
    <ligand>
        <name>Zn(2+)</name>
        <dbReference type="ChEBI" id="CHEBI:29105"/>
        <label>1</label>
    </ligand>
</feature>
<dbReference type="SMART" id="SM00235">
    <property type="entry name" value="ZnMc"/>
    <property type="match status" value="1"/>
</dbReference>
<dbReference type="GO" id="GO:0030198">
    <property type="term" value="P:extracellular matrix organization"/>
    <property type="evidence" value="ECO:0007669"/>
    <property type="project" value="TreeGrafter"/>
</dbReference>
<evidence type="ECO:0000256" key="1">
    <source>
        <dbReference type="ARBA" id="ARBA00010370"/>
    </source>
</evidence>
<feature type="region of interest" description="Disordered" evidence="15">
    <location>
        <begin position="208"/>
        <end position="244"/>
    </location>
</feature>
<dbReference type="GO" id="GO:0008270">
    <property type="term" value="F:zinc ion binding"/>
    <property type="evidence" value="ECO:0007669"/>
    <property type="project" value="InterPro"/>
</dbReference>
<dbReference type="PROSITE" id="PS51642">
    <property type="entry name" value="HEMOPEXIN_2"/>
    <property type="match status" value="4"/>
</dbReference>
<comment type="cofactor">
    <cofactor evidence="13">
        <name>Ca(2+)</name>
        <dbReference type="ChEBI" id="CHEBI:29108"/>
    </cofactor>
    <text evidence="13">Can bind about 5 Ca(2+) ions per subunit.</text>
</comment>
<dbReference type="SMART" id="SM00120">
    <property type="entry name" value="HX"/>
    <property type="match status" value="4"/>
</dbReference>
<dbReference type="InterPro" id="IPR036375">
    <property type="entry name" value="Hemopexin-like_dom_sf"/>
</dbReference>
<dbReference type="GO" id="GO:0005615">
    <property type="term" value="C:extracellular space"/>
    <property type="evidence" value="ECO:0007669"/>
    <property type="project" value="TreeGrafter"/>
</dbReference>
<keyword evidence="10" id="KW-0865">Zymogen</keyword>
<keyword evidence="6" id="KW-0378">Hydrolase</keyword>
<feature type="binding site" evidence="13">
    <location>
        <position position="393"/>
    </location>
    <ligand>
        <name>Ca(2+)</name>
        <dbReference type="ChEBI" id="CHEBI:29108"/>
        <label>4</label>
    </ligand>
</feature>
<dbReference type="InterPro" id="IPR021190">
    <property type="entry name" value="Pept_M10A"/>
</dbReference>
<feature type="binding site" evidence="13">
    <location>
        <position position="295"/>
    </location>
    <ligand>
        <name>Ca(2+)</name>
        <dbReference type="ChEBI" id="CHEBI:29108"/>
        <label>4</label>
    </ligand>
</feature>
<feature type="binding site" evidence="13">
    <location>
        <position position="125"/>
    </location>
    <ligand>
        <name>Ca(2+)</name>
        <dbReference type="ChEBI" id="CHEBI:29108"/>
        <label>2</label>
    </ligand>
</feature>
<evidence type="ECO:0000256" key="14">
    <source>
        <dbReference type="PROSITE-ProRule" id="PRU01011"/>
    </source>
</evidence>
<dbReference type="AlphaFoldDB" id="A0AAV4CMU7"/>
<feature type="binding site" evidence="13">
    <location>
        <position position="132"/>
    </location>
    <ligand>
        <name>Ca(2+)</name>
        <dbReference type="ChEBI" id="CHEBI:29108"/>
        <label>1</label>
    </ligand>
</feature>
<feature type="repeat" description="Hemopexin" evidence="14">
    <location>
        <begin position="291"/>
        <end position="339"/>
    </location>
</feature>
<feature type="repeat" description="Hemopexin" evidence="14">
    <location>
        <begin position="341"/>
        <end position="388"/>
    </location>
</feature>
<feature type="binding site" evidence="13">
    <location>
        <position position="99"/>
    </location>
    <ligand>
        <name>Zn(2+)</name>
        <dbReference type="ChEBI" id="CHEBI:29105"/>
        <label>1</label>
    </ligand>
</feature>
<keyword evidence="11" id="KW-1015">Disulfide bond</keyword>
<evidence type="ECO:0000313" key="17">
    <source>
        <dbReference type="EMBL" id="GFO32799.1"/>
    </source>
</evidence>
<feature type="binding site" evidence="13">
    <location>
        <position position="129"/>
    </location>
    <ligand>
        <name>Ca(2+)</name>
        <dbReference type="ChEBI" id="CHEBI:29108"/>
        <label>3</label>
    </ligand>
</feature>
<sequence>MKRERKKREEEEEEVEEEVEGELGVDEETEEEEIMFVCVCVCLSMRERFQTYTRHMPKNITRKLISDAFMVWSEHTPLSFTEVRHNKADINILFASKYHSDGYPFDGQGMVLGHAFFPGKGKGGDTHFDEDEQWRENATVGVDLFMVAAHEFGHALGLAHSGNPSALMYPWYMGFEGRFRLPEDDYRGIVNLYGTGEKNRHLPDKKVALIPDTDDPRGHNPNYDVPPEEPKPKDKDDKPPDPCKSTLDAVTVLRKEIFLFIGKWFWRMDERRKISQPVLIHQFWNGLPKTVDHIDALFEQPDGKIIMFSGNRYWMYNANYLTKDSPPEGRPITDFNIPDDVKKIDAAFVWGYNMRTYLVSGDMYWKMDERNSFVEYDYPRDMGTWKGVPVPLDAAYRDFSGKTYFFQGSRYWEFYDLRMRVRRGSKIVSWRWLNCPKEAQKVELIDEDPPYLNKMDIASKSAADVGMAAGHKASEGKAEKDRSDKDSAVQSRNISLVMLTTVLLTHVYNWLHNNMGDFNLS</sequence>
<evidence type="ECO:0000256" key="7">
    <source>
        <dbReference type="ARBA" id="ARBA00022833"/>
    </source>
</evidence>
<feature type="binding site" evidence="13">
    <location>
        <position position="106"/>
    </location>
    <ligand>
        <name>Ca(2+)</name>
        <dbReference type="ChEBI" id="CHEBI:29108"/>
        <label>3</label>
    </ligand>
</feature>
<keyword evidence="7 13" id="KW-0862">Zinc</keyword>
<keyword evidence="8 13" id="KW-0106">Calcium</keyword>
<feature type="region of interest" description="Disordered" evidence="15">
    <location>
        <begin position="1"/>
        <end position="28"/>
    </location>
</feature>
<keyword evidence="3 13" id="KW-0479">Metal-binding</keyword>
<organism evidence="17 18">
    <name type="scientific">Plakobranchus ocellatus</name>
    <dbReference type="NCBI Taxonomy" id="259542"/>
    <lineage>
        <taxon>Eukaryota</taxon>
        <taxon>Metazoa</taxon>
        <taxon>Spiralia</taxon>
        <taxon>Lophotrochozoa</taxon>
        <taxon>Mollusca</taxon>
        <taxon>Gastropoda</taxon>
        <taxon>Heterobranchia</taxon>
        <taxon>Euthyneura</taxon>
        <taxon>Panpulmonata</taxon>
        <taxon>Sacoglossa</taxon>
        <taxon>Placobranchoidea</taxon>
        <taxon>Plakobranchidae</taxon>
        <taxon>Plakobranchus</taxon>
    </lineage>
</organism>
<keyword evidence="5" id="KW-0677">Repeat</keyword>
<feature type="repeat" description="Hemopexin" evidence="14">
    <location>
        <begin position="389"/>
        <end position="435"/>
    </location>
</feature>
<evidence type="ECO:0000256" key="11">
    <source>
        <dbReference type="ARBA" id="ARBA00023157"/>
    </source>
</evidence>